<protein>
    <submittedName>
        <fullName evidence="1">Uncharacterized protein</fullName>
    </submittedName>
</protein>
<dbReference type="AlphaFoldDB" id="A0A8J3L8Y8"/>
<comment type="caution">
    <text evidence="1">The sequence shown here is derived from an EMBL/GenBank/DDBJ whole genome shotgun (WGS) entry which is preliminary data.</text>
</comment>
<gene>
    <name evidence="1" type="ORF">Cme02nite_49000</name>
</gene>
<evidence type="ECO:0000313" key="2">
    <source>
        <dbReference type="Proteomes" id="UP000660339"/>
    </source>
</evidence>
<evidence type="ECO:0000313" key="1">
    <source>
        <dbReference type="EMBL" id="GIG16568.1"/>
    </source>
</evidence>
<dbReference type="RefSeq" id="WP_166378842.1">
    <property type="nucleotide sequence ID" value="NZ_BAAATT010000005.1"/>
</dbReference>
<dbReference type="EMBL" id="BONJ01000028">
    <property type="protein sequence ID" value="GIG16568.1"/>
    <property type="molecule type" value="Genomic_DNA"/>
</dbReference>
<organism evidence="1 2">
    <name type="scientific">Catellatospora methionotrophica</name>
    <dbReference type="NCBI Taxonomy" id="121620"/>
    <lineage>
        <taxon>Bacteria</taxon>
        <taxon>Bacillati</taxon>
        <taxon>Actinomycetota</taxon>
        <taxon>Actinomycetes</taxon>
        <taxon>Micromonosporales</taxon>
        <taxon>Micromonosporaceae</taxon>
        <taxon>Catellatospora</taxon>
    </lineage>
</organism>
<accession>A0A8J3L8Y8</accession>
<dbReference type="Proteomes" id="UP000660339">
    <property type="component" value="Unassembled WGS sequence"/>
</dbReference>
<reference evidence="1" key="1">
    <citation type="submission" date="2021-01" db="EMBL/GenBank/DDBJ databases">
        <title>Whole genome shotgun sequence of Catellatospora methionotrophica NBRC 14553.</title>
        <authorList>
            <person name="Komaki H."/>
            <person name="Tamura T."/>
        </authorList>
    </citation>
    <scope>NUCLEOTIDE SEQUENCE</scope>
    <source>
        <strain evidence="1">NBRC 14553</strain>
    </source>
</reference>
<sequence length="76" mass="8398">MAIFLANGEWAEGSLKVTTYDDAVGAGVREFADTRHKTTFGRERTMVCRGIATYIEIPDEFEDEISSNHADKPTTG</sequence>
<keyword evidence="2" id="KW-1185">Reference proteome</keyword>
<proteinExistence type="predicted"/>
<name>A0A8J3L8Y8_9ACTN</name>